<name>A0A366DWP3_9BACI</name>
<dbReference type="Pfam" id="PF14177">
    <property type="entry name" value="YkyB"/>
    <property type="match status" value="1"/>
</dbReference>
<accession>A0A366DWP3</accession>
<organism evidence="1 2">
    <name type="scientific">Paraliobacillus ryukyuensis</name>
    <dbReference type="NCBI Taxonomy" id="200904"/>
    <lineage>
        <taxon>Bacteria</taxon>
        <taxon>Bacillati</taxon>
        <taxon>Bacillota</taxon>
        <taxon>Bacilli</taxon>
        <taxon>Bacillales</taxon>
        <taxon>Bacillaceae</taxon>
        <taxon>Paraliobacillus</taxon>
    </lineage>
</organism>
<dbReference type="STRING" id="200904.GCA_900168775_01415"/>
<dbReference type="AlphaFoldDB" id="A0A366DWP3"/>
<dbReference type="EMBL" id="QNRI01000010">
    <property type="protein sequence ID" value="RBO94520.1"/>
    <property type="molecule type" value="Genomic_DNA"/>
</dbReference>
<comment type="caution">
    <text evidence="1">The sequence shown here is derived from an EMBL/GenBank/DDBJ whole genome shotgun (WGS) entry which is preliminary data.</text>
</comment>
<gene>
    <name evidence="1" type="ORF">DES48_1105</name>
</gene>
<dbReference type="OrthoDB" id="2360869at2"/>
<sequence>MEEKNSIDIERIAKALFVINRHAKTALNPRDLYHLKKQTIEKLLENNDAQKIGLHYSDRPKLSHQHSTLLVKVGSYYFHILPNKQDFKEVKHLGNIDKNYRNPKTKMSLSQAKKVICSYLKINLPKEKRTYSSYYTPSSLGKWKPSNQNYKRRK</sequence>
<evidence type="ECO:0000313" key="1">
    <source>
        <dbReference type="EMBL" id="RBO94520.1"/>
    </source>
</evidence>
<reference evidence="1 2" key="1">
    <citation type="submission" date="2018-06" db="EMBL/GenBank/DDBJ databases">
        <title>Genomic Encyclopedia of Type Strains, Phase IV (KMG-IV): sequencing the most valuable type-strain genomes for metagenomic binning, comparative biology and taxonomic classification.</title>
        <authorList>
            <person name="Goeker M."/>
        </authorList>
    </citation>
    <scope>NUCLEOTIDE SEQUENCE [LARGE SCALE GENOMIC DNA]</scope>
    <source>
        <strain evidence="1 2">DSM 15140</strain>
    </source>
</reference>
<proteinExistence type="predicted"/>
<dbReference type="Proteomes" id="UP000252254">
    <property type="component" value="Unassembled WGS sequence"/>
</dbReference>
<keyword evidence="2" id="KW-1185">Reference proteome</keyword>
<evidence type="ECO:0000313" key="2">
    <source>
        <dbReference type="Proteomes" id="UP000252254"/>
    </source>
</evidence>
<dbReference type="InterPro" id="IPR025552">
    <property type="entry name" value="YkyB"/>
</dbReference>
<dbReference type="RefSeq" id="WP_079709307.1">
    <property type="nucleotide sequence ID" value="NZ_BAABQN010000009.1"/>
</dbReference>
<protein>
    <submittedName>
        <fullName evidence="1">YkyB-like protein</fullName>
    </submittedName>
</protein>